<evidence type="ECO:0000313" key="2">
    <source>
        <dbReference type="EMBL" id="CAK9047695.1"/>
    </source>
</evidence>
<evidence type="ECO:0008006" key="4">
    <source>
        <dbReference type="Google" id="ProtNLM"/>
    </source>
</evidence>
<gene>
    <name evidence="2" type="ORF">CCMP2556_LOCUS24644</name>
</gene>
<keyword evidence="3" id="KW-1185">Reference proteome</keyword>
<dbReference type="EMBL" id="CAXAMN010016224">
    <property type="protein sequence ID" value="CAK9047695.1"/>
    <property type="molecule type" value="Genomic_DNA"/>
</dbReference>
<organism evidence="2 3">
    <name type="scientific">Durusdinium trenchii</name>
    <dbReference type="NCBI Taxonomy" id="1381693"/>
    <lineage>
        <taxon>Eukaryota</taxon>
        <taxon>Sar</taxon>
        <taxon>Alveolata</taxon>
        <taxon>Dinophyceae</taxon>
        <taxon>Suessiales</taxon>
        <taxon>Symbiodiniaceae</taxon>
        <taxon>Durusdinium</taxon>
    </lineage>
</organism>
<evidence type="ECO:0000313" key="3">
    <source>
        <dbReference type="Proteomes" id="UP001642484"/>
    </source>
</evidence>
<sequence>MVELQDVLSEGTNDTFSESMEADVISEAADARDGASSSRSPLRRRLPAPAAWCWHGDRCQRVGCHFRHPQVLKERISRSSGSGDRCIRRIRRVRRVRRGRRGTRGTSATRCGREAERCRRRRRRRRSHRGVDEDMEVDEDGEMEETLEEKLPAKSGPGHASESEFRRFMREHAVETTSEKVAKLLESIKDSGWFYDMYNPMAQLRCYDLRRGQVLANAALFMSDLRLGRYAGLSLRAVRPRVGSFCGVAGHLQPPEFAFDPNVGSLLIRALPKAVSVWEIIEVIQDCSGFCTASWSWKNSERRIHARFSTCREARAAADELIAGAASQRLLREKDGQITGVAELCRPEQTEALIVLPPEMSTPERVQKDQALSAE</sequence>
<feature type="compositionally biased region" description="Acidic residues" evidence="1">
    <location>
        <begin position="133"/>
        <end position="147"/>
    </location>
</feature>
<comment type="caution">
    <text evidence="2">The sequence shown here is derived from an EMBL/GenBank/DDBJ whole genome shotgun (WGS) entry which is preliminary data.</text>
</comment>
<feature type="compositionally biased region" description="Basic residues" evidence="1">
    <location>
        <begin position="118"/>
        <end position="128"/>
    </location>
</feature>
<reference evidence="2 3" key="1">
    <citation type="submission" date="2024-02" db="EMBL/GenBank/DDBJ databases">
        <authorList>
            <person name="Chen Y."/>
            <person name="Shah S."/>
            <person name="Dougan E. K."/>
            <person name="Thang M."/>
            <person name="Chan C."/>
        </authorList>
    </citation>
    <scope>NUCLEOTIDE SEQUENCE [LARGE SCALE GENOMIC DNA]</scope>
</reference>
<evidence type="ECO:0000256" key="1">
    <source>
        <dbReference type="SAM" id="MobiDB-lite"/>
    </source>
</evidence>
<proteinExistence type="predicted"/>
<accession>A0ABP0M879</accession>
<feature type="non-terminal residue" evidence="2">
    <location>
        <position position="375"/>
    </location>
</feature>
<name>A0ABP0M879_9DINO</name>
<feature type="region of interest" description="Disordered" evidence="1">
    <location>
        <begin position="98"/>
        <end position="162"/>
    </location>
</feature>
<protein>
    <recommendedName>
        <fullName evidence="4">C3H1-type domain-containing protein</fullName>
    </recommendedName>
</protein>
<dbReference type="Proteomes" id="UP001642484">
    <property type="component" value="Unassembled WGS sequence"/>
</dbReference>